<evidence type="ECO:0000256" key="2">
    <source>
        <dbReference type="ARBA" id="ARBA00022737"/>
    </source>
</evidence>
<evidence type="ECO:0000256" key="6">
    <source>
        <dbReference type="ARBA" id="ARBA00023163"/>
    </source>
</evidence>
<evidence type="ECO:0000256" key="1">
    <source>
        <dbReference type="ARBA" id="ARBA00022723"/>
    </source>
</evidence>
<dbReference type="PANTHER" id="PTHR45988:SF91">
    <property type="entry name" value="ZINC FINGER PROTEIN 1"/>
    <property type="match status" value="1"/>
</dbReference>
<dbReference type="PROSITE" id="PS00028">
    <property type="entry name" value="ZINC_FINGER_C2H2_1"/>
    <property type="match status" value="3"/>
</dbReference>
<evidence type="ECO:0000256" key="5">
    <source>
        <dbReference type="ARBA" id="ARBA00023015"/>
    </source>
</evidence>
<evidence type="ECO:0000313" key="10">
    <source>
        <dbReference type="EMBL" id="KAG2599549.1"/>
    </source>
</evidence>
<keyword evidence="1" id="KW-0479">Metal-binding</keyword>
<evidence type="ECO:0000256" key="3">
    <source>
        <dbReference type="ARBA" id="ARBA00022771"/>
    </source>
</evidence>
<feature type="region of interest" description="Disordered" evidence="8">
    <location>
        <begin position="401"/>
        <end position="423"/>
    </location>
</feature>
<organism evidence="10 11">
    <name type="scientific">Panicum virgatum</name>
    <name type="common">Blackwell switchgrass</name>
    <dbReference type="NCBI Taxonomy" id="38727"/>
    <lineage>
        <taxon>Eukaryota</taxon>
        <taxon>Viridiplantae</taxon>
        <taxon>Streptophyta</taxon>
        <taxon>Embryophyta</taxon>
        <taxon>Tracheophyta</taxon>
        <taxon>Spermatophyta</taxon>
        <taxon>Magnoliopsida</taxon>
        <taxon>Liliopsida</taxon>
        <taxon>Poales</taxon>
        <taxon>Poaceae</taxon>
        <taxon>PACMAD clade</taxon>
        <taxon>Panicoideae</taxon>
        <taxon>Panicodae</taxon>
        <taxon>Paniceae</taxon>
        <taxon>Panicinae</taxon>
        <taxon>Panicum</taxon>
        <taxon>Panicum sect. Hiantes</taxon>
    </lineage>
</organism>
<protein>
    <recommendedName>
        <fullName evidence="9">C2H2-type domain-containing protein</fullName>
    </recommendedName>
</protein>
<feature type="compositionally biased region" description="Low complexity" evidence="8">
    <location>
        <begin position="251"/>
        <end position="263"/>
    </location>
</feature>
<dbReference type="Proteomes" id="UP000823388">
    <property type="component" value="Chromosome 5K"/>
</dbReference>
<dbReference type="InterPro" id="IPR013087">
    <property type="entry name" value="Znf_C2H2_type"/>
</dbReference>
<evidence type="ECO:0000313" key="11">
    <source>
        <dbReference type="Proteomes" id="UP000823388"/>
    </source>
</evidence>
<comment type="caution">
    <text evidence="10">The sequence shown here is derived from an EMBL/GenBank/DDBJ whole genome shotgun (WGS) entry which is preliminary data.</text>
</comment>
<evidence type="ECO:0000256" key="8">
    <source>
        <dbReference type="SAM" id="MobiDB-lite"/>
    </source>
</evidence>
<dbReference type="Pfam" id="PF13912">
    <property type="entry name" value="zf-C2H2_6"/>
    <property type="match status" value="2"/>
</dbReference>
<evidence type="ECO:0000256" key="4">
    <source>
        <dbReference type="ARBA" id="ARBA00022833"/>
    </source>
</evidence>
<feature type="domain" description="C2H2-type" evidence="9">
    <location>
        <begin position="276"/>
        <end position="303"/>
    </location>
</feature>
<dbReference type="GO" id="GO:0005634">
    <property type="term" value="C:nucleus"/>
    <property type="evidence" value="ECO:0007669"/>
    <property type="project" value="TreeGrafter"/>
</dbReference>
<feature type="domain" description="C2H2-type" evidence="9">
    <location>
        <begin position="324"/>
        <end position="351"/>
    </location>
</feature>
<name>A0A8T0STT8_PANVG</name>
<dbReference type="AlphaFoldDB" id="A0A8T0STT8"/>
<dbReference type="GO" id="GO:0008270">
    <property type="term" value="F:zinc ion binding"/>
    <property type="evidence" value="ECO:0007669"/>
    <property type="project" value="UniProtKB-KW"/>
</dbReference>
<proteinExistence type="predicted"/>
<keyword evidence="11" id="KW-1185">Reference proteome</keyword>
<keyword evidence="6" id="KW-0804">Transcription</keyword>
<dbReference type="Gene3D" id="3.30.160.60">
    <property type="entry name" value="Classic Zinc Finger"/>
    <property type="match status" value="1"/>
</dbReference>
<dbReference type="InterPro" id="IPR044653">
    <property type="entry name" value="AZF1/2/3-like"/>
</dbReference>
<feature type="compositionally biased region" description="Low complexity" evidence="8">
    <location>
        <begin position="74"/>
        <end position="88"/>
    </location>
</feature>
<dbReference type="SMART" id="SM00355">
    <property type="entry name" value="ZnF_C2H2"/>
    <property type="match status" value="3"/>
</dbReference>
<gene>
    <name evidence="10" type="ORF">PVAP13_5KG427300</name>
</gene>
<sequence>MAGSSEDPCRTPRRRRRIADLYGGGGGPEEGEIVSGHHSGAGTVEYDNSGRDCSSNSDETISDPVPARYGSGGSTSTTSPAAANSSVGGRAAPSAAAAALACPFCGKEFRNHKAVCGHMKVHREQWGIGKASRGVKRGAPVVVGAWGGTAKRGCCSASRGTASSPIPEPVGQSMAVVVAQAKIVLDPMPLAFATPNLPPVPVKASDSVESSSAPATRGDATETVAARAASPPKEKEAVVDLHAAPPPPPAAGEQAPPARQQRVAPPPRGRQDPNGYTCGKCNKWFRTHQGLGGHTVGHKNRELAAALQGGAAPRGRNAKAGRTHACKVCGAEFPGGIHLGGHMRKHWKGAPFNKKPRRVIIQPLPRPGLTLARVGSPPAPRPAMAAAGRVLLFGIDIGAGVKTPAGQGGSSSPEASASIGGDK</sequence>
<accession>A0A8T0STT8</accession>
<reference evidence="10 11" key="1">
    <citation type="submission" date="2020-05" db="EMBL/GenBank/DDBJ databases">
        <title>WGS assembly of Panicum virgatum.</title>
        <authorList>
            <person name="Lovell J.T."/>
            <person name="Jenkins J."/>
            <person name="Shu S."/>
            <person name="Juenger T.E."/>
            <person name="Schmutz J."/>
        </authorList>
    </citation>
    <scope>NUCLEOTIDE SEQUENCE [LARGE SCALE GENOMIC DNA]</scope>
    <source>
        <strain evidence="11">cv. AP13</strain>
    </source>
</reference>
<dbReference type="SUPFAM" id="SSF57667">
    <property type="entry name" value="beta-beta-alpha zinc fingers"/>
    <property type="match status" value="2"/>
</dbReference>
<dbReference type="GO" id="GO:0003700">
    <property type="term" value="F:DNA-binding transcription factor activity"/>
    <property type="evidence" value="ECO:0007669"/>
    <property type="project" value="InterPro"/>
</dbReference>
<feature type="domain" description="C2H2-type" evidence="9">
    <location>
        <begin position="100"/>
        <end position="127"/>
    </location>
</feature>
<keyword evidence="3 7" id="KW-0863">Zinc-finger</keyword>
<dbReference type="InterPro" id="IPR036236">
    <property type="entry name" value="Znf_C2H2_sf"/>
</dbReference>
<evidence type="ECO:0000256" key="7">
    <source>
        <dbReference type="PROSITE-ProRule" id="PRU00042"/>
    </source>
</evidence>
<feature type="region of interest" description="Disordered" evidence="8">
    <location>
        <begin position="201"/>
        <end position="275"/>
    </location>
</feature>
<keyword evidence="2" id="KW-0677">Repeat</keyword>
<dbReference type="EMBL" id="CM029045">
    <property type="protein sequence ID" value="KAG2599549.1"/>
    <property type="molecule type" value="Genomic_DNA"/>
</dbReference>
<feature type="region of interest" description="Disordered" evidence="8">
    <location>
        <begin position="1"/>
        <end position="88"/>
    </location>
</feature>
<evidence type="ECO:0000259" key="9">
    <source>
        <dbReference type="PROSITE" id="PS50157"/>
    </source>
</evidence>
<dbReference type="PANTHER" id="PTHR45988">
    <property type="entry name" value="C2H2 TYPE ZINC FINGER TRANSCRIPTION FACTOR FAMILY-RELATED"/>
    <property type="match status" value="1"/>
</dbReference>
<keyword evidence="5" id="KW-0805">Transcription regulation</keyword>
<dbReference type="PROSITE" id="PS50157">
    <property type="entry name" value="ZINC_FINGER_C2H2_2"/>
    <property type="match status" value="3"/>
</dbReference>
<dbReference type="GO" id="GO:0000976">
    <property type="term" value="F:transcription cis-regulatory region binding"/>
    <property type="evidence" value="ECO:0007669"/>
    <property type="project" value="TreeGrafter"/>
</dbReference>
<keyword evidence="4" id="KW-0862">Zinc</keyword>